<feature type="compositionally biased region" description="Polar residues" evidence="1">
    <location>
        <begin position="125"/>
        <end position="141"/>
    </location>
</feature>
<gene>
    <name evidence="2" type="ORF">QTN89_14075</name>
</gene>
<evidence type="ECO:0008006" key="4">
    <source>
        <dbReference type="Google" id="ProtNLM"/>
    </source>
</evidence>
<sequence length="199" mass="21754">MNSRRPTVTSKQRVTIIVLVLMIGVALAFPPSEPSGSVDSKSVKRTPPANRPRVSLTSLRPHGDDAKRLENDEINYSVRQLERLDLTSLQSLDLFSVWPKVINDQPAMITRPDTDRPDAVPKQDLTAQPSATSTPTIETEPNVDTNSEFIVNAVYGSANETQHRALVNGVIVLDGDELESGLRVLSVSPEQIELVPSGH</sequence>
<comment type="caution">
    <text evidence="2">The sequence shown here is derived from an EMBL/GenBank/DDBJ whole genome shotgun (WGS) entry which is preliminary data.</text>
</comment>
<feature type="region of interest" description="Disordered" evidence="1">
    <location>
        <begin position="108"/>
        <end position="141"/>
    </location>
</feature>
<protein>
    <recommendedName>
        <fullName evidence="4">Type II secretion system protein GspC N-terminal domain-containing protein</fullName>
    </recommendedName>
</protein>
<feature type="region of interest" description="Disordered" evidence="1">
    <location>
        <begin position="32"/>
        <end position="68"/>
    </location>
</feature>
<evidence type="ECO:0000256" key="1">
    <source>
        <dbReference type="SAM" id="MobiDB-lite"/>
    </source>
</evidence>
<name>A0ABT7PJQ4_9BACT</name>
<organism evidence="2 3">
    <name type="scientific">Roseiconus lacunae</name>
    <dbReference type="NCBI Taxonomy" id="2605694"/>
    <lineage>
        <taxon>Bacteria</taxon>
        <taxon>Pseudomonadati</taxon>
        <taxon>Planctomycetota</taxon>
        <taxon>Planctomycetia</taxon>
        <taxon>Pirellulales</taxon>
        <taxon>Pirellulaceae</taxon>
        <taxon>Roseiconus</taxon>
    </lineage>
</organism>
<reference evidence="2 3" key="1">
    <citation type="submission" date="2023-06" db="EMBL/GenBank/DDBJ databases">
        <title>Roseiconus lacunae JC819 isolated from Gulf of Mannar region, Tamil Nadu.</title>
        <authorList>
            <person name="Pk S."/>
            <person name="Ch S."/>
            <person name="Ch V.R."/>
        </authorList>
    </citation>
    <scope>NUCLEOTIDE SEQUENCE [LARGE SCALE GENOMIC DNA]</scope>
    <source>
        <strain evidence="2 3">JC819</strain>
    </source>
</reference>
<evidence type="ECO:0000313" key="2">
    <source>
        <dbReference type="EMBL" id="MDM4016568.1"/>
    </source>
</evidence>
<dbReference type="Proteomes" id="UP001239462">
    <property type="component" value="Unassembled WGS sequence"/>
</dbReference>
<dbReference type="EMBL" id="JASZZN010000009">
    <property type="protein sequence ID" value="MDM4016568.1"/>
    <property type="molecule type" value="Genomic_DNA"/>
</dbReference>
<keyword evidence="3" id="KW-1185">Reference proteome</keyword>
<accession>A0ABT7PJQ4</accession>
<feature type="compositionally biased region" description="Basic and acidic residues" evidence="1">
    <location>
        <begin position="112"/>
        <end position="121"/>
    </location>
</feature>
<evidence type="ECO:0000313" key="3">
    <source>
        <dbReference type="Proteomes" id="UP001239462"/>
    </source>
</evidence>
<dbReference type="RefSeq" id="WP_289164214.1">
    <property type="nucleotide sequence ID" value="NZ_JASZZN010000009.1"/>
</dbReference>
<proteinExistence type="predicted"/>